<dbReference type="AlphaFoldDB" id="A0AAN9E651"/>
<dbReference type="GO" id="GO:0016747">
    <property type="term" value="F:acyltransferase activity, transferring groups other than amino-acyl groups"/>
    <property type="evidence" value="ECO:0007669"/>
    <property type="project" value="TreeGrafter"/>
</dbReference>
<proteinExistence type="inferred from homology"/>
<protein>
    <submittedName>
        <fullName evidence="2">Uncharacterized protein</fullName>
    </submittedName>
</protein>
<keyword evidence="3" id="KW-1185">Reference proteome</keyword>
<evidence type="ECO:0000313" key="2">
    <source>
        <dbReference type="EMBL" id="KAK7247123.1"/>
    </source>
</evidence>
<dbReference type="PANTHER" id="PTHR31642">
    <property type="entry name" value="TRICHOTHECENE 3-O-ACETYLTRANSFERASE"/>
    <property type="match status" value="1"/>
</dbReference>
<accession>A0AAN9E651</accession>
<dbReference type="InterPro" id="IPR050317">
    <property type="entry name" value="Plant_Fungal_Acyltransferase"/>
</dbReference>
<comment type="similarity">
    <text evidence="1">Belongs to the plant acyltransferase family.</text>
</comment>
<dbReference type="InterPro" id="IPR023213">
    <property type="entry name" value="CAT-like_dom_sf"/>
</dbReference>
<dbReference type="Pfam" id="PF02458">
    <property type="entry name" value="Transferase"/>
    <property type="match status" value="1"/>
</dbReference>
<dbReference type="Proteomes" id="UP001372338">
    <property type="component" value="Unassembled WGS sequence"/>
</dbReference>
<comment type="caution">
    <text evidence="2">The sequence shown here is derived from an EMBL/GenBank/DDBJ whole genome shotgun (WGS) entry which is preliminary data.</text>
</comment>
<gene>
    <name evidence="2" type="ORF">RIF29_42000</name>
</gene>
<dbReference type="PANTHER" id="PTHR31642:SF175">
    <property type="entry name" value="SPERMIDINE HYDROXYCINNAMOYL TRANSFERASE"/>
    <property type="match status" value="1"/>
</dbReference>
<reference evidence="2 3" key="1">
    <citation type="submission" date="2024-01" db="EMBL/GenBank/DDBJ databases">
        <title>The genomes of 5 underutilized Papilionoideae crops provide insights into root nodulation and disease resistanc.</title>
        <authorList>
            <person name="Yuan L."/>
        </authorList>
    </citation>
    <scope>NUCLEOTIDE SEQUENCE [LARGE SCALE GENOMIC DNA]</scope>
    <source>
        <strain evidence="2">ZHUSHIDOU_FW_LH</strain>
        <tissue evidence="2">Leaf</tissue>
    </source>
</reference>
<sequence length="400" mass="45429">MVTITSSYTIIPNEPTPIGRLALSDNDQVASHSSKPNPQNHGLNMEILHPNEFTKDLTPAVDYTQPIEELPLLLVQVTRFHGNGTNDQGIVIGVSFSHPLCDGLSDIRFVNTWSKMARGGTLDIDELFPSLDRSIIKSPHPPSAPRFDHPELKPFPLMLGSSDNIIEQNKKTVAVTLKLTSEQVEKLKKKANDQSPKEGSRPYSRFEVIAAYIWRCASKARQLDQLQPTRLRYIVDIRNRLNPPLPQNYFGNAYSPTTTPKCYIGDIISKPLSYVAQQIREANDLIQNEYIWSQQDFIMSQEQVGDIRASFQFPGEHKKNSPFYGNPNISIGSWMHLKWYDADFGWGKPMNFGPTVVCPSDKAIIIRSLDDSVIISMHFQEAHMQLFTKFFWEEMLHSKL</sequence>
<evidence type="ECO:0000256" key="1">
    <source>
        <dbReference type="ARBA" id="ARBA00009861"/>
    </source>
</evidence>
<organism evidence="2 3">
    <name type="scientific">Crotalaria pallida</name>
    <name type="common">Smooth rattlebox</name>
    <name type="synonym">Crotalaria striata</name>
    <dbReference type="NCBI Taxonomy" id="3830"/>
    <lineage>
        <taxon>Eukaryota</taxon>
        <taxon>Viridiplantae</taxon>
        <taxon>Streptophyta</taxon>
        <taxon>Embryophyta</taxon>
        <taxon>Tracheophyta</taxon>
        <taxon>Spermatophyta</taxon>
        <taxon>Magnoliopsida</taxon>
        <taxon>eudicotyledons</taxon>
        <taxon>Gunneridae</taxon>
        <taxon>Pentapetalae</taxon>
        <taxon>rosids</taxon>
        <taxon>fabids</taxon>
        <taxon>Fabales</taxon>
        <taxon>Fabaceae</taxon>
        <taxon>Papilionoideae</taxon>
        <taxon>50 kb inversion clade</taxon>
        <taxon>genistoids sensu lato</taxon>
        <taxon>core genistoids</taxon>
        <taxon>Crotalarieae</taxon>
        <taxon>Crotalaria</taxon>
    </lineage>
</organism>
<dbReference type="EMBL" id="JAYWIO010000008">
    <property type="protein sequence ID" value="KAK7247123.1"/>
    <property type="molecule type" value="Genomic_DNA"/>
</dbReference>
<evidence type="ECO:0000313" key="3">
    <source>
        <dbReference type="Proteomes" id="UP001372338"/>
    </source>
</evidence>
<dbReference type="Gene3D" id="3.30.559.10">
    <property type="entry name" value="Chloramphenicol acetyltransferase-like domain"/>
    <property type="match status" value="2"/>
</dbReference>
<name>A0AAN9E651_CROPI</name>